<accession>I1S8M5</accession>
<dbReference type="Proteomes" id="UP000070720">
    <property type="component" value="Chromosome 4"/>
</dbReference>
<feature type="region of interest" description="Disordered" evidence="1">
    <location>
        <begin position="76"/>
        <end position="107"/>
    </location>
</feature>
<organism evidence="2 4">
    <name type="scientific">Gibberella zeae (strain ATCC MYA-4620 / CBS 123657 / FGSC 9075 / NRRL 31084 / PH-1)</name>
    <name type="common">Wheat head blight fungus</name>
    <name type="synonym">Fusarium graminearum</name>
    <dbReference type="NCBI Taxonomy" id="229533"/>
    <lineage>
        <taxon>Eukaryota</taxon>
        <taxon>Fungi</taxon>
        <taxon>Dikarya</taxon>
        <taxon>Ascomycota</taxon>
        <taxon>Pezizomycotina</taxon>
        <taxon>Sordariomycetes</taxon>
        <taxon>Hypocreomycetidae</taxon>
        <taxon>Hypocreales</taxon>
        <taxon>Nectriaceae</taxon>
        <taxon>Fusarium</taxon>
    </lineage>
</organism>
<dbReference type="RefSeq" id="XP_011327534.1">
    <property type="nucleotide sequence ID" value="XM_011329232.1"/>
</dbReference>
<dbReference type="VEuPathDB" id="FungiDB:FGRAMPH1_01G25507"/>
<dbReference type="KEGG" id="fgr:FGSG_13203"/>
<evidence type="ECO:0000256" key="1">
    <source>
        <dbReference type="SAM" id="MobiDB-lite"/>
    </source>
</evidence>
<name>I1S8M5_GIBZE</name>
<keyword evidence="4" id="KW-1185">Reference proteome</keyword>
<protein>
    <submittedName>
        <fullName evidence="2">Chromosome 4, complete genome</fullName>
    </submittedName>
</protein>
<reference evidence="2 4" key="3">
    <citation type="journal article" date="2015" name="BMC Genomics">
        <title>The completed genome sequence of the pathogenic ascomycete fungus Fusarium graminearum.</title>
        <authorList>
            <person name="King R."/>
            <person name="Urban M."/>
            <person name="Hammond-Kosack M.C."/>
            <person name="Hassani-Pak K."/>
            <person name="Hammond-Kosack K.E."/>
        </authorList>
    </citation>
    <scope>NUCLEOTIDE SEQUENCE [LARGE SCALE GENOMIC DNA]</scope>
    <source>
        <strain evidence="4">ATCC MYA-4620 / CBS 123657 / FGSC 9075 / NRRL 31084 / PH-1</strain>
        <strain evidence="2">PH-1</strain>
    </source>
</reference>
<dbReference type="OrthoDB" id="6513042at2759"/>
<dbReference type="InParanoid" id="I1S8M5"/>
<proteinExistence type="predicted"/>
<evidence type="ECO:0000313" key="4">
    <source>
        <dbReference type="Proteomes" id="UP000070720"/>
    </source>
</evidence>
<dbReference type="EMBL" id="HG970335">
    <property type="protein sequence ID" value="CEF85681.1"/>
    <property type="molecule type" value="Genomic_DNA"/>
</dbReference>
<accession>A0A098DUX6</accession>
<sequence>MCIWGNTLSPLFVFGDPDPKQLQPAVMTLNERWPKPKDGPKEFINCFTLDVKVSGLEYLQASSILERVGHKTHFLSMVTGGPSKNSPHHHHGPSPSSHSKKEGQFQRNKQTIDNGITVLAFIIPHEVPDSYIWHWIDSRDAQSFAQYPMSAIHFSLGGCHKQPHDWKRHAHSPHNPAITIVLVRPSMLHKSPEALASQNDKSKKRPG</sequence>
<evidence type="ECO:0000313" key="2">
    <source>
        <dbReference type="EMBL" id="CEF85681.1"/>
    </source>
</evidence>
<gene>
    <name evidence="2" type="ORF">FGRAMPH1_01T25507</name>
</gene>
<dbReference type="HOGENOM" id="CLU_1326475_0_0_1"/>
<dbReference type="AlphaFoldDB" id="I1S8M5"/>
<reference evidence="3" key="4">
    <citation type="submission" date="2017-01" db="UniProtKB">
        <authorList>
            <consortium name="EnsemblFungi"/>
        </authorList>
    </citation>
    <scope>IDENTIFICATION</scope>
    <source>
        <strain evidence="3">PH-1 / ATCC MYA-4620 / FGSC 9075 / NRRL 31084</strain>
    </source>
</reference>
<dbReference type="EnsemblFungi" id="CEF85681">
    <property type="protein sequence ID" value="CEF85681"/>
    <property type="gene ID" value="FGRRES_13203"/>
</dbReference>
<reference evidence="3 4" key="2">
    <citation type="journal article" date="2010" name="Nature">
        <title>Comparative genomics reveals mobile pathogenicity chromosomes in Fusarium.</title>
        <authorList>
            <person name="Ma L.J."/>
            <person name="van der Does H.C."/>
            <person name="Borkovich K.A."/>
            <person name="Coleman J.J."/>
            <person name="Daboussi M.J."/>
            <person name="Di Pietro A."/>
            <person name="Dufresne M."/>
            <person name="Freitag M."/>
            <person name="Grabherr M."/>
            <person name="Henrissat B."/>
            <person name="Houterman P.M."/>
            <person name="Kang S."/>
            <person name="Shim W.B."/>
            <person name="Woloshuk C."/>
            <person name="Xie X."/>
            <person name="Xu J.R."/>
            <person name="Antoniw J."/>
            <person name="Baker S.E."/>
            <person name="Bluhm B.H."/>
            <person name="Breakspear A."/>
            <person name="Brown D.W."/>
            <person name="Butchko R.A."/>
            <person name="Chapman S."/>
            <person name="Coulson R."/>
            <person name="Coutinho P.M."/>
            <person name="Danchin E.G."/>
            <person name="Diener A."/>
            <person name="Gale L.R."/>
            <person name="Gardiner D.M."/>
            <person name="Goff S."/>
            <person name="Hammond-Kosack K.E."/>
            <person name="Hilburn K."/>
            <person name="Hua-Van A."/>
            <person name="Jonkers W."/>
            <person name="Kazan K."/>
            <person name="Kodira C.D."/>
            <person name="Koehrsen M."/>
            <person name="Kumar L."/>
            <person name="Lee Y.H."/>
            <person name="Li L."/>
            <person name="Manners J.M."/>
            <person name="Miranda-Saavedra D."/>
            <person name="Mukherjee M."/>
            <person name="Park G."/>
            <person name="Park J."/>
            <person name="Park S.Y."/>
            <person name="Proctor R.H."/>
            <person name="Regev A."/>
            <person name="Ruiz-Roldan M.C."/>
            <person name="Sain D."/>
            <person name="Sakthikumar S."/>
            <person name="Sykes S."/>
            <person name="Schwartz D.C."/>
            <person name="Turgeon B.G."/>
            <person name="Wapinski I."/>
            <person name="Yoder O."/>
            <person name="Young S."/>
            <person name="Zeng Q."/>
            <person name="Zhou S."/>
            <person name="Galagan J."/>
            <person name="Cuomo C.A."/>
            <person name="Kistler H.C."/>
            <person name="Rep M."/>
        </authorList>
    </citation>
    <scope>GENOME REANNOTATION</scope>
    <source>
        <strain evidence="4">ATCC MYA-4620 / CBS 123657 / FGSC 9075 / NRRL 31084 / PH-1</strain>
        <strain evidence="3">PH-1 / ATCC MYA-4620 / FGSC 9075 / NRRL 31084</strain>
    </source>
</reference>
<reference evidence="3 4" key="1">
    <citation type="journal article" date="2007" name="Science">
        <title>The Fusarium graminearum genome reveals a link between localized polymorphism and pathogen specialization.</title>
        <authorList>
            <person name="Cuomo C.A."/>
            <person name="Gueldener U."/>
            <person name="Xu J.-R."/>
            <person name="Trail F."/>
            <person name="Turgeon B.G."/>
            <person name="Di Pietro A."/>
            <person name="Walton J.D."/>
            <person name="Ma L.-J."/>
            <person name="Baker S.E."/>
            <person name="Rep M."/>
            <person name="Adam G."/>
            <person name="Antoniw J."/>
            <person name="Baldwin T."/>
            <person name="Calvo S.E."/>
            <person name="Chang Y.-L."/>
            <person name="DeCaprio D."/>
            <person name="Gale L.R."/>
            <person name="Gnerre S."/>
            <person name="Goswami R.S."/>
            <person name="Hammond-Kosack K."/>
            <person name="Harris L.J."/>
            <person name="Hilburn K."/>
            <person name="Kennell J.C."/>
            <person name="Kroken S."/>
            <person name="Magnuson J.K."/>
            <person name="Mannhaupt G."/>
            <person name="Mauceli E.W."/>
            <person name="Mewes H.-W."/>
            <person name="Mitterbauer R."/>
            <person name="Muehlbauer G."/>
            <person name="Muensterkoetter M."/>
            <person name="Nelson D."/>
            <person name="O'Donnell K."/>
            <person name="Ouellet T."/>
            <person name="Qi W."/>
            <person name="Quesneville H."/>
            <person name="Roncero M.I.G."/>
            <person name="Seong K.-Y."/>
            <person name="Tetko I.V."/>
            <person name="Urban M."/>
            <person name="Waalwijk C."/>
            <person name="Ward T.J."/>
            <person name="Yao J."/>
            <person name="Birren B.W."/>
            <person name="Kistler H.C."/>
        </authorList>
    </citation>
    <scope>NUCLEOTIDE SEQUENCE [LARGE SCALE GENOMIC DNA]</scope>
    <source>
        <strain evidence="4">ATCC MYA-4620 / CBS 123657 / FGSC 9075 / NRRL 31084 / PH-1</strain>
        <strain evidence="3">PH-1 / ATCC MYA-4620 / FGSC 9075 / NRRL 31084</strain>
    </source>
</reference>
<evidence type="ECO:0000313" key="3">
    <source>
        <dbReference type="EnsemblFungi" id="CEF85681"/>
    </source>
</evidence>